<sequence length="464" mass="51975">MLEYWCIRVRKDRTVILLLNKVHWDKKGTVERISGRAMILICIASLLACSAAEFSVVTPNTSVSGLLGSSVVLPCGLSPSLNARTLEVRWYKNGDIYNPVLLYQDQKVQENVRTEYRDRVSLIGELDKGNVSLKLDNLTTVDGGEYTCFVKSISWYDKHSMNLLVKALGSTPLLTYDEAGDTVNVTCTSDGWSPKPTLTWRDNEGRELPDSHAYYRTGSEGLMNVSSWLLISLSDLEWISCTVGLNHQEVRENRFVPHKGFSRKAFILTLVLSLTVLIAFTVLLILFRKVLLRNCSSHKDEKAAADSPESSPAEKVPLKAPENTTKNTTENTTENAAENTTRGISSTEEPSLKDRYKVSLTLDPSTAHSSIKVSADRKSVHFIKPNTDCESKFPHVVSKEELGSGQHYWEVLIWDKTSSAKRKSSWQCIRVRKDGPVILLLNKVHWDKKGTVERISGRGERTNA</sequence>
<dbReference type="InterPro" id="IPR036179">
    <property type="entry name" value="Ig-like_dom_sf"/>
</dbReference>
<evidence type="ECO:0000259" key="9">
    <source>
        <dbReference type="PROSITE" id="PS50188"/>
    </source>
</evidence>
<keyword evidence="5" id="KW-0325">Glycoprotein</keyword>
<feature type="compositionally biased region" description="Low complexity" evidence="7">
    <location>
        <begin position="322"/>
        <end position="341"/>
    </location>
</feature>
<dbReference type="AlphaFoldDB" id="A0A7J5ZM78"/>
<dbReference type="PANTHER" id="PTHR24100">
    <property type="entry name" value="BUTYROPHILIN"/>
    <property type="match status" value="1"/>
</dbReference>
<keyword evidence="8" id="KW-0812">Transmembrane</keyword>
<feature type="domain" description="B30.2/SPRY" evidence="9">
    <location>
        <begin position="340"/>
        <end position="464"/>
    </location>
</feature>
<dbReference type="EMBL" id="JAAGNN010000027">
    <property type="protein sequence ID" value="KAF4071685.1"/>
    <property type="molecule type" value="Genomic_DNA"/>
</dbReference>
<accession>A0A7J5ZM78</accession>
<keyword evidence="4" id="KW-1015">Disulfide bond</keyword>
<dbReference type="InterPro" id="IPR001870">
    <property type="entry name" value="B30.2/SPRY"/>
</dbReference>
<dbReference type="GO" id="GO:0050863">
    <property type="term" value="P:regulation of T cell activation"/>
    <property type="evidence" value="ECO:0007669"/>
    <property type="project" value="UniProtKB-ARBA"/>
</dbReference>
<reference evidence="11 12" key="1">
    <citation type="submission" date="2020-02" db="EMBL/GenBank/DDBJ databases">
        <title>A chromosome-scale genome assembly of the black bullhead catfish (Ameiurus melas).</title>
        <authorList>
            <person name="Wen M."/>
            <person name="Zham M."/>
            <person name="Cabau C."/>
            <person name="Klopp C."/>
            <person name="Donnadieu C."/>
            <person name="Roques C."/>
            <person name="Bouchez O."/>
            <person name="Lampietro C."/>
            <person name="Jouanno E."/>
            <person name="Herpin A."/>
            <person name="Louis A."/>
            <person name="Berthelot C."/>
            <person name="Parey E."/>
            <person name="Roest-Crollius H."/>
            <person name="Braasch I."/>
            <person name="Postlethwait J."/>
            <person name="Robinson-Rechavi M."/>
            <person name="Echchiki A."/>
            <person name="Begum T."/>
            <person name="Montfort J."/>
            <person name="Schartl M."/>
            <person name="Bobe J."/>
            <person name="Guiguen Y."/>
        </authorList>
    </citation>
    <scope>NUCLEOTIDE SEQUENCE [LARGE SCALE GENOMIC DNA]</scope>
    <source>
        <strain evidence="11">M_S1</strain>
        <tissue evidence="11">Blood</tissue>
    </source>
</reference>
<keyword evidence="12" id="KW-1185">Reference proteome</keyword>
<dbReference type="GO" id="GO:0050852">
    <property type="term" value="P:T cell receptor signaling pathway"/>
    <property type="evidence" value="ECO:0007669"/>
    <property type="project" value="TreeGrafter"/>
</dbReference>
<evidence type="ECO:0000256" key="3">
    <source>
        <dbReference type="ARBA" id="ARBA00023136"/>
    </source>
</evidence>
<name>A0A7J5ZM78_AMEME</name>
<dbReference type="Gene3D" id="2.60.120.920">
    <property type="match status" value="1"/>
</dbReference>
<protein>
    <submittedName>
        <fullName evidence="11">Uncharacterized protein</fullName>
    </submittedName>
</protein>
<comment type="caution">
    <text evidence="11">The sequence shown here is derived from an EMBL/GenBank/DDBJ whole genome shotgun (WGS) entry which is preliminary data.</text>
</comment>
<dbReference type="Proteomes" id="UP000593565">
    <property type="component" value="Unassembled WGS sequence"/>
</dbReference>
<evidence type="ECO:0000259" key="10">
    <source>
        <dbReference type="PROSITE" id="PS50835"/>
    </source>
</evidence>
<dbReference type="InterPro" id="IPR050504">
    <property type="entry name" value="IgSF_BTN/MOG"/>
</dbReference>
<evidence type="ECO:0000256" key="4">
    <source>
        <dbReference type="ARBA" id="ARBA00023157"/>
    </source>
</evidence>
<dbReference type="InterPro" id="IPR053896">
    <property type="entry name" value="BTN3A2-like_Ig-C"/>
</dbReference>
<keyword evidence="8" id="KW-1133">Transmembrane helix</keyword>
<dbReference type="InterPro" id="IPR043136">
    <property type="entry name" value="B30.2/SPRY_sf"/>
</dbReference>
<dbReference type="SUPFAM" id="SSF48726">
    <property type="entry name" value="Immunoglobulin"/>
    <property type="match status" value="2"/>
</dbReference>
<evidence type="ECO:0000256" key="1">
    <source>
        <dbReference type="ARBA" id="ARBA00004370"/>
    </source>
</evidence>
<dbReference type="GO" id="GO:0009897">
    <property type="term" value="C:external side of plasma membrane"/>
    <property type="evidence" value="ECO:0007669"/>
    <property type="project" value="TreeGrafter"/>
</dbReference>
<dbReference type="Gene3D" id="2.60.40.10">
    <property type="entry name" value="Immunoglobulins"/>
    <property type="match status" value="2"/>
</dbReference>
<dbReference type="SMART" id="SM00406">
    <property type="entry name" value="IGv"/>
    <property type="match status" value="1"/>
</dbReference>
<evidence type="ECO:0000256" key="2">
    <source>
        <dbReference type="ARBA" id="ARBA00022729"/>
    </source>
</evidence>
<dbReference type="GO" id="GO:1903037">
    <property type="term" value="P:regulation of leukocyte cell-cell adhesion"/>
    <property type="evidence" value="ECO:0007669"/>
    <property type="project" value="UniProtKB-ARBA"/>
</dbReference>
<evidence type="ECO:0000313" key="12">
    <source>
        <dbReference type="Proteomes" id="UP000593565"/>
    </source>
</evidence>
<dbReference type="SMART" id="SM00409">
    <property type="entry name" value="IG"/>
    <property type="match status" value="1"/>
</dbReference>
<feature type="domain" description="Ig-like" evidence="10">
    <location>
        <begin position="180"/>
        <end position="251"/>
    </location>
</feature>
<evidence type="ECO:0000313" key="11">
    <source>
        <dbReference type="EMBL" id="KAF4071685.1"/>
    </source>
</evidence>
<feature type="transmembrane region" description="Helical" evidence="8">
    <location>
        <begin position="265"/>
        <end position="287"/>
    </location>
</feature>
<dbReference type="InterPro" id="IPR003599">
    <property type="entry name" value="Ig_sub"/>
</dbReference>
<feature type="region of interest" description="Disordered" evidence="7">
    <location>
        <begin position="300"/>
        <end position="351"/>
    </location>
</feature>
<feature type="compositionally biased region" description="Low complexity" evidence="7">
    <location>
        <begin position="305"/>
        <end position="315"/>
    </location>
</feature>
<dbReference type="InterPro" id="IPR013320">
    <property type="entry name" value="ConA-like_dom_sf"/>
</dbReference>
<dbReference type="InterPro" id="IPR007110">
    <property type="entry name" value="Ig-like_dom"/>
</dbReference>
<dbReference type="Pfam" id="PF22705">
    <property type="entry name" value="C2-set_3"/>
    <property type="match status" value="1"/>
</dbReference>
<evidence type="ECO:0000256" key="6">
    <source>
        <dbReference type="ARBA" id="ARBA00023319"/>
    </source>
</evidence>
<evidence type="ECO:0000256" key="8">
    <source>
        <dbReference type="SAM" id="Phobius"/>
    </source>
</evidence>
<keyword evidence="3 8" id="KW-0472">Membrane</keyword>
<dbReference type="PROSITE" id="PS50188">
    <property type="entry name" value="B302_SPRY"/>
    <property type="match status" value="1"/>
</dbReference>
<dbReference type="PANTHER" id="PTHR24100:SF149">
    <property type="entry name" value="BG-LIKE ANTIGEN 1-RELATED"/>
    <property type="match status" value="1"/>
</dbReference>
<dbReference type="GO" id="GO:0005102">
    <property type="term" value="F:signaling receptor binding"/>
    <property type="evidence" value="ECO:0007669"/>
    <property type="project" value="TreeGrafter"/>
</dbReference>
<dbReference type="PROSITE" id="PS50835">
    <property type="entry name" value="IG_LIKE"/>
    <property type="match status" value="2"/>
</dbReference>
<dbReference type="Pfam" id="PF07686">
    <property type="entry name" value="V-set"/>
    <property type="match status" value="1"/>
</dbReference>
<keyword evidence="6" id="KW-0393">Immunoglobulin domain</keyword>
<comment type="subcellular location">
    <subcellularLocation>
        <location evidence="1">Membrane</location>
    </subcellularLocation>
</comment>
<dbReference type="GO" id="GO:0001817">
    <property type="term" value="P:regulation of cytokine production"/>
    <property type="evidence" value="ECO:0007669"/>
    <property type="project" value="TreeGrafter"/>
</dbReference>
<dbReference type="InterPro" id="IPR013783">
    <property type="entry name" value="Ig-like_fold"/>
</dbReference>
<keyword evidence="2" id="KW-0732">Signal</keyword>
<evidence type="ECO:0000256" key="7">
    <source>
        <dbReference type="SAM" id="MobiDB-lite"/>
    </source>
</evidence>
<dbReference type="InterPro" id="IPR013106">
    <property type="entry name" value="Ig_V-set"/>
</dbReference>
<organism evidence="11 12">
    <name type="scientific">Ameiurus melas</name>
    <name type="common">Black bullhead</name>
    <name type="synonym">Silurus melas</name>
    <dbReference type="NCBI Taxonomy" id="219545"/>
    <lineage>
        <taxon>Eukaryota</taxon>
        <taxon>Metazoa</taxon>
        <taxon>Chordata</taxon>
        <taxon>Craniata</taxon>
        <taxon>Vertebrata</taxon>
        <taxon>Euteleostomi</taxon>
        <taxon>Actinopterygii</taxon>
        <taxon>Neopterygii</taxon>
        <taxon>Teleostei</taxon>
        <taxon>Ostariophysi</taxon>
        <taxon>Siluriformes</taxon>
        <taxon>Ictaluridae</taxon>
        <taxon>Ameiurus</taxon>
    </lineage>
</organism>
<proteinExistence type="predicted"/>
<gene>
    <name evidence="11" type="ORF">AMELA_G00276100</name>
</gene>
<feature type="domain" description="Ig-like" evidence="10">
    <location>
        <begin position="52"/>
        <end position="150"/>
    </location>
</feature>
<dbReference type="SUPFAM" id="SSF49899">
    <property type="entry name" value="Concanavalin A-like lectins/glucanases"/>
    <property type="match status" value="1"/>
</dbReference>
<evidence type="ECO:0000256" key="5">
    <source>
        <dbReference type="ARBA" id="ARBA00023180"/>
    </source>
</evidence>
<dbReference type="FunFam" id="2.60.40.10:FF:000142">
    <property type="entry name" value="V-set domain-containing T-cell activation inhibitor 1"/>
    <property type="match status" value="1"/>
</dbReference>